<accession>A0AAD7NP26</accession>
<protein>
    <submittedName>
        <fullName evidence="1">Uncharacterized protein</fullName>
    </submittedName>
</protein>
<reference evidence="1" key="1">
    <citation type="submission" date="2023-03" db="EMBL/GenBank/DDBJ databases">
        <title>Massive genome expansion in bonnet fungi (Mycena s.s.) driven by repeated elements and novel gene families across ecological guilds.</title>
        <authorList>
            <consortium name="Lawrence Berkeley National Laboratory"/>
            <person name="Harder C.B."/>
            <person name="Miyauchi S."/>
            <person name="Viragh M."/>
            <person name="Kuo A."/>
            <person name="Thoen E."/>
            <person name="Andreopoulos B."/>
            <person name="Lu D."/>
            <person name="Skrede I."/>
            <person name="Drula E."/>
            <person name="Henrissat B."/>
            <person name="Morin E."/>
            <person name="Kohler A."/>
            <person name="Barry K."/>
            <person name="LaButti K."/>
            <person name="Morin E."/>
            <person name="Salamov A."/>
            <person name="Lipzen A."/>
            <person name="Mereny Z."/>
            <person name="Hegedus B."/>
            <person name="Baldrian P."/>
            <person name="Stursova M."/>
            <person name="Weitz H."/>
            <person name="Taylor A."/>
            <person name="Grigoriev I.V."/>
            <person name="Nagy L.G."/>
            <person name="Martin F."/>
            <person name="Kauserud H."/>
        </authorList>
    </citation>
    <scope>NUCLEOTIDE SEQUENCE</scope>
    <source>
        <strain evidence="1">CBHHK182m</strain>
    </source>
</reference>
<organism evidence="1 2">
    <name type="scientific">Mycena metata</name>
    <dbReference type="NCBI Taxonomy" id="1033252"/>
    <lineage>
        <taxon>Eukaryota</taxon>
        <taxon>Fungi</taxon>
        <taxon>Dikarya</taxon>
        <taxon>Basidiomycota</taxon>
        <taxon>Agaricomycotina</taxon>
        <taxon>Agaricomycetes</taxon>
        <taxon>Agaricomycetidae</taxon>
        <taxon>Agaricales</taxon>
        <taxon>Marasmiineae</taxon>
        <taxon>Mycenaceae</taxon>
        <taxon>Mycena</taxon>
    </lineage>
</organism>
<gene>
    <name evidence="1" type="ORF">B0H16DRAFT_1452230</name>
</gene>
<evidence type="ECO:0000313" key="2">
    <source>
        <dbReference type="Proteomes" id="UP001215598"/>
    </source>
</evidence>
<proteinExistence type="predicted"/>
<dbReference type="EMBL" id="JARKIB010000017">
    <property type="protein sequence ID" value="KAJ7769839.1"/>
    <property type="molecule type" value="Genomic_DNA"/>
</dbReference>
<evidence type="ECO:0000313" key="1">
    <source>
        <dbReference type="EMBL" id="KAJ7769839.1"/>
    </source>
</evidence>
<dbReference type="Proteomes" id="UP001215598">
    <property type="component" value="Unassembled WGS sequence"/>
</dbReference>
<dbReference type="AlphaFoldDB" id="A0AAD7NP26"/>
<sequence>MTVDMHGGRDWEAGSGRILTRLDGVDGHCDGNYTAWAAAVRRSSSRTVVSSRRGCDEGAAVARGSWGLNCQCEDPIWECGVEERLAFVPDKSTEHAKGLDKKNVNGGPNTSTTTARTLRIRGTGPNSCKSATTLGSTLVCAVGGPATCDGIGPAGVADDPAVLPVFADLLSDRRTVFLALDPEVEASGRRTPRAIDDSVNRIK</sequence>
<comment type="caution">
    <text evidence="1">The sequence shown here is derived from an EMBL/GenBank/DDBJ whole genome shotgun (WGS) entry which is preliminary data.</text>
</comment>
<name>A0AAD7NP26_9AGAR</name>
<keyword evidence="2" id="KW-1185">Reference proteome</keyword>